<dbReference type="SUPFAM" id="SSF53098">
    <property type="entry name" value="Ribonuclease H-like"/>
    <property type="match status" value="1"/>
</dbReference>
<dbReference type="Proteomes" id="UP000653578">
    <property type="component" value="Unassembled WGS sequence"/>
</dbReference>
<evidence type="ECO:0000313" key="4">
    <source>
        <dbReference type="Proteomes" id="UP000653578"/>
    </source>
</evidence>
<dbReference type="EMBL" id="WHNY01000009">
    <property type="protein sequence ID" value="NOU63223.1"/>
    <property type="molecule type" value="Genomic_DNA"/>
</dbReference>
<dbReference type="RefSeq" id="WP_171629030.1">
    <property type="nucleotide sequence ID" value="NZ_WHNY01000009.1"/>
</dbReference>
<accession>A0ABX1X481</accession>
<dbReference type="PANTHER" id="PTHR35004">
    <property type="entry name" value="TRANSPOSASE RV3428C-RELATED"/>
    <property type="match status" value="1"/>
</dbReference>
<sequence>MSLFKHGLMFILDGKEYVVKKVNKNDIDLELVNYNIRESWLLEDLLQAWNDGRLLLKSKATEHPFQEQDLGTLPIENKATVEKRFEILKPYLEGKISGVELDNHLKLHNISRSTFYNWRRKWLWAKDIRYLVSNEAKRGPKVRRVGVEIKGLVEQILKDFVYSGPKFSMKALHRELKKQITELNEQRAATEKLKLISYDTFTRVYKENIDLYRISKVMNGKENADLERYGSMGKISVEAALERIELDWTKLDLILVDPITGRRFRIWLIVAIDVYTGSALGFYLTEKVDTSAIKQCLLHCFMPKTYIKKMYPKVKNEWPAFGIPQEVVLDNASSNESYDLQDACRTYGIDVQYCTVASGHQKGVVERFFRSLNQAIIHCLPGTTFSNVQEKGQYDSVGEACITLQGLYSILHLIIVDNMVNGWSYSRNGVPAQLWKKSLEENPELELRLPSNKKDLQIVMGGGLEHRKVSKTGVKLAKLNFQSDALMDLKYEMLRKGCQNEDVRIRYDMSDMRTIFIWDPYKETYIEAFPDYLVLESLGLDTSLPIPWEQIKLFNQAQQELKNEFDDTPYADAVRAALDIANMERKAMNKRAKDGNHGSSTGNPFPMMVNPDAVHSVHGDVISSRNVNTIDKKDPGAGTLPSIDFVDDARQLIDFKKEGESA</sequence>
<dbReference type="InterPro" id="IPR036397">
    <property type="entry name" value="RNaseH_sf"/>
</dbReference>
<evidence type="ECO:0000313" key="3">
    <source>
        <dbReference type="EMBL" id="NOU63223.1"/>
    </source>
</evidence>
<proteinExistence type="predicted"/>
<gene>
    <name evidence="3" type="ORF">GC096_04070</name>
</gene>
<evidence type="ECO:0000259" key="2">
    <source>
        <dbReference type="PROSITE" id="PS50994"/>
    </source>
</evidence>
<dbReference type="Pfam" id="PF09299">
    <property type="entry name" value="Mu-transpos_C"/>
    <property type="match status" value="1"/>
</dbReference>
<feature type="coiled-coil region" evidence="1">
    <location>
        <begin position="166"/>
        <end position="193"/>
    </location>
</feature>
<organism evidence="3 4">
    <name type="scientific">Paenibacillus plantarum</name>
    <dbReference type="NCBI Taxonomy" id="2654975"/>
    <lineage>
        <taxon>Bacteria</taxon>
        <taxon>Bacillati</taxon>
        <taxon>Bacillota</taxon>
        <taxon>Bacilli</taxon>
        <taxon>Bacillales</taxon>
        <taxon>Paenibacillaceae</taxon>
        <taxon>Paenibacillus</taxon>
    </lineage>
</organism>
<dbReference type="InterPro" id="IPR001584">
    <property type="entry name" value="Integrase_cat-core"/>
</dbReference>
<feature type="domain" description="Integrase catalytic" evidence="2">
    <location>
        <begin position="236"/>
        <end position="439"/>
    </location>
</feature>
<comment type="caution">
    <text evidence="3">The sequence shown here is derived from an EMBL/GenBank/DDBJ whole genome shotgun (WGS) entry which is preliminary data.</text>
</comment>
<reference evidence="3 4" key="1">
    <citation type="submission" date="2019-10" db="EMBL/GenBank/DDBJ databases">
        <title>Description of Paenibacillus humi sp. nov.</title>
        <authorList>
            <person name="Carlier A."/>
            <person name="Qi S."/>
        </authorList>
    </citation>
    <scope>NUCLEOTIDE SEQUENCE [LARGE SCALE GENOMIC DNA]</scope>
    <source>
        <strain evidence="3 4">LMG 31461</strain>
    </source>
</reference>
<dbReference type="InterPro" id="IPR015378">
    <property type="entry name" value="Transposase-like_Mu_C"/>
</dbReference>
<protein>
    <submittedName>
        <fullName evidence="3">DDE-type integrase/transposase/recombinase</fullName>
    </submittedName>
</protein>
<keyword evidence="4" id="KW-1185">Reference proteome</keyword>
<keyword evidence="1" id="KW-0175">Coiled coil</keyword>
<evidence type="ECO:0000256" key="1">
    <source>
        <dbReference type="SAM" id="Coils"/>
    </source>
</evidence>
<name>A0ABX1X481_9BACL</name>
<dbReference type="Gene3D" id="3.30.420.10">
    <property type="entry name" value="Ribonuclease H-like superfamily/Ribonuclease H"/>
    <property type="match status" value="1"/>
</dbReference>
<dbReference type="PANTHER" id="PTHR35004:SF6">
    <property type="entry name" value="TRANSPOSASE"/>
    <property type="match status" value="1"/>
</dbReference>
<dbReference type="PROSITE" id="PS50994">
    <property type="entry name" value="INTEGRASE"/>
    <property type="match status" value="1"/>
</dbReference>
<dbReference type="InterPro" id="IPR012337">
    <property type="entry name" value="RNaseH-like_sf"/>
</dbReference>